<name>A0ABS6W516_9FLAO</name>
<keyword evidence="1" id="KW-0812">Transmembrane</keyword>
<evidence type="ECO:0000313" key="2">
    <source>
        <dbReference type="EMBL" id="MBW2962963.1"/>
    </source>
</evidence>
<dbReference type="Proteomes" id="UP000719267">
    <property type="component" value="Unassembled WGS sequence"/>
</dbReference>
<keyword evidence="1" id="KW-1133">Transmembrane helix</keyword>
<evidence type="ECO:0000313" key="3">
    <source>
        <dbReference type="Proteomes" id="UP000719267"/>
    </source>
</evidence>
<dbReference type="EMBL" id="JAHWDF010000023">
    <property type="protein sequence ID" value="MBW2962963.1"/>
    <property type="molecule type" value="Genomic_DNA"/>
</dbReference>
<comment type="caution">
    <text evidence="2">The sequence shown here is derived from an EMBL/GenBank/DDBJ whole genome shotgun (WGS) entry which is preliminary data.</text>
</comment>
<keyword evidence="1" id="KW-0472">Membrane</keyword>
<protein>
    <recommendedName>
        <fullName evidence="4">ABC transporter ATP-binding protein</fullName>
    </recommendedName>
</protein>
<accession>A0ABS6W516</accession>
<sequence>MNSFDWIVTVAMGSIVASTVLMKSVPILAGALAIFMLMSMQFVLTKLIVHSTWVRNLARTTPRLLVFQGEFLTENMHKERITQPEIYAAI</sequence>
<dbReference type="PANTHER" id="PTHR34582:SF6">
    <property type="entry name" value="UPF0702 TRANSMEMBRANE PROTEIN YCAP"/>
    <property type="match status" value="1"/>
</dbReference>
<proteinExistence type="predicted"/>
<gene>
    <name evidence="2" type="ORF">KW502_14335</name>
</gene>
<feature type="transmembrane region" description="Helical" evidence="1">
    <location>
        <begin position="6"/>
        <end position="37"/>
    </location>
</feature>
<organism evidence="2 3">
    <name type="scientific">Mesonia aestuariivivens</name>
    <dbReference type="NCBI Taxonomy" id="2796128"/>
    <lineage>
        <taxon>Bacteria</taxon>
        <taxon>Pseudomonadati</taxon>
        <taxon>Bacteroidota</taxon>
        <taxon>Flavobacteriia</taxon>
        <taxon>Flavobacteriales</taxon>
        <taxon>Flavobacteriaceae</taxon>
        <taxon>Mesonia</taxon>
    </lineage>
</organism>
<evidence type="ECO:0000256" key="1">
    <source>
        <dbReference type="SAM" id="Phobius"/>
    </source>
</evidence>
<evidence type="ECO:0008006" key="4">
    <source>
        <dbReference type="Google" id="ProtNLM"/>
    </source>
</evidence>
<keyword evidence="3" id="KW-1185">Reference proteome</keyword>
<reference evidence="2 3" key="1">
    <citation type="submission" date="2021-07" db="EMBL/GenBank/DDBJ databases">
        <title>Mesonia aestuariivivens sp. nov., isolated from a tidal flat.</title>
        <authorList>
            <person name="Kim Y.-O."/>
            <person name="Yoon J.-H."/>
        </authorList>
    </citation>
    <scope>NUCLEOTIDE SEQUENCE [LARGE SCALE GENOMIC DNA]</scope>
    <source>
        <strain evidence="2 3">JHPTF-M18</strain>
    </source>
</reference>
<dbReference type="PANTHER" id="PTHR34582">
    <property type="entry name" value="UPF0702 TRANSMEMBRANE PROTEIN YCAP"/>
    <property type="match status" value="1"/>
</dbReference>